<keyword evidence="2" id="KW-0059">Arsenical resistance</keyword>
<evidence type="ECO:0000256" key="3">
    <source>
        <dbReference type="ARBA" id="ARBA00023002"/>
    </source>
</evidence>
<organism evidence="8 9">
    <name type="scientific">Paracoccus fontiphilus</name>
    <dbReference type="NCBI Taxonomy" id="1815556"/>
    <lineage>
        <taxon>Bacteria</taxon>
        <taxon>Pseudomonadati</taxon>
        <taxon>Pseudomonadota</taxon>
        <taxon>Alphaproteobacteria</taxon>
        <taxon>Rhodobacterales</taxon>
        <taxon>Paracoccaceae</taxon>
        <taxon>Paracoccus</taxon>
    </lineage>
</organism>
<gene>
    <name evidence="8" type="primary">arsC</name>
    <name evidence="8" type="ORF">ACFOD7_08550</name>
</gene>
<evidence type="ECO:0000313" key="8">
    <source>
        <dbReference type="EMBL" id="MFC3168096.1"/>
    </source>
</evidence>
<dbReference type="Pfam" id="PF03960">
    <property type="entry name" value="ArsC"/>
    <property type="match status" value="1"/>
</dbReference>
<proteinExistence type="inferred from homology"/>
<evidence type="ECO:0000256" key="2">
    <source>
        <dbReference type="ARBA" id="ARBA00022849"/>
    </source>
</evidence>
<evidence type="ECO:0000256" key="7">
    <source>
        <dbReference type="RuleBase" id="RU362029"/>
    </source>
</evidence>
<dbReference type="PROSITE" id="PS51353">
    <property type="entry name" value="ARSC"/>
    <property type="match status" value="1"/>
</dbReference>
<comment type="catalytic activity">
    <reaction evidence="7">
        <text>[glutaredoxin]-dithiol + arsenate + glutathione + H(+) = glutathionyl-S-S-[glutaredoxin] + arsenite + H2O</text>
        <dbReference type="Rhea" id="RHEA:22016"/>
        <dbReference type="Rhea" id="RHEA-COMP:10729"/>
        <dbReference type="Rhea" id="RHEA-COMP:17668"/>
        <dbReference type="ChEBI" id="CHEBI:15377"/>
        <dbReference type="ChEBI" id="CHEBI:15378"/>
        <dbReference type="ChEBI" id="CHEBI:29242"/>
        <dbReference type="ChEBI" id="CHEBI:29950"/>
        <dbReference type="ChEBI" id="CHEBI:48597"/>
        <dbReference type="ChEBI" id="CHEBI:57925"/>
        <dbReference type="ChEBI" id="CHEBI:146199"/>
        <dbReference type="EC" id="1.20.4.1"/>
    </reaction>
</comment>
<name>A0ABV7IJ17_9RHOB</name>
<dbReference type="PANTHER" id="PTHR30041">
    <property type="entry name" value="ARSENATE REDUCTASE"/>
    <property type="match status" value="1"/>
</dbReference>
<evidence type="ECO:0000256" key="6">
    <source>
        <dbReference type="PROSITE-ProRule" id="PRU01282"/>
    </source>
</evidence>
<dbReference type="EMBL" id="JBHRTE010000039">
    <property type="protein sequence ID" value="MFC3168096.1"/>
    <property type="molecule type" value="Genomic_DNA"/>
</dbReference>
<evidence type="ECO:0000313" key="9">
    <source>
        <dbReference type="Proteomes" id="UP001595557"/>
    </source>
</evidence>
<keyword evidence="9" id="KW-1185">Reference proteome</keyword>
<evidence type="ECO:0000256" key="1">
    <source>
        <dbReference type="ARBA" id="ARBA00007198"/>
    </source>
</evidence>
<reference evidence="9" key="1">
    <citation type="journal article" date="2019" name="Int. J. Syst. Evol. Microbiol.">
        <title>The Global Catalogue of Microorganisms (GCM) 10K type strain sequencing project: providing services to taxonomists for standard genome sequencing and annotation.</title>
        <authorList>
            <consortium name="The Broad Institute Genomics Platform"/>
            <consortium name="The Broad Institute Genome Sequencing Center for Infectious Disease"/>
            <person name="Wu L."/>
            <person name="Ma J."/>
        </authorList>
    </citation>
    <scope>NUCLEOTIDE SEQUENCE [LARGE SCALE GENOMIC DNA]</scope>
    <source>
        <strain evidence="9">KCTC 52239</strain>
    </source>
</reference>
<dbReference type="NCBIfam" id="TIGR00014">
    <property type="entry name" value="arsC"/>
    <property type="match status" value="1"/>
</dbReference>
<keyword evidence="3 7" id="KW-0560">Oxidoreductase</keyword>
<dbReference type="EC" id="1.20.4.1" evidence="4 7"/>
<dbReference type="Proteomes" id="UP001595557">
    <property type="component" value="Unassembled WGS sequence"/>
</dbReference>
<dbReference type="InterPro" id="IPR036249">
    <property type="entry name" value="Thioredoxin-like_sf"/>
</dbReference>
<comment type="caution">
    <text evidence="8">The sequence shown here is derived from an EMBL/GenBank/DDBJ whole genome shotgun (WGS) entry which is preliminary data.</text>
</comment>
<comment type="similarity">
    <text evidence="1 6 7">Belongs to the ArsC family.</text>
</comment>
<dbReference type="SUPFAM" id="SSF52833">
    <property type="entry name" value="Thioredoxin-like"/>
    <property type="match status" value="1"/>
</dbReference>
<sequence>MSDYTIWHNPKCSTSRFVLQALQDAGADVAVRDYQQQPPSADELRDALKRLGIGPRDLLRRRNTPFDDLGLGDPALSDDALIAAMADHPAVIERPVVFGPTGARLCRPKETVFDLLSA</sequence>
<protein>
    <recommendedName>
        <fullName evidence="5 7">Arsenate reductase</fullName>
        <ecNumber evidence="4 7">1.20.4.1</ecNumber>
    </recommendedName>
</protein>
<accession>A0ABV7IJ17</accession>
<dbReference type="Gene3D" id="3.40.30.10">
    <property type="entry name" value="Glutaredoxin"/>
    <property type="match status" value="1"/>
</dbReference>
<dbReference type="GO" id="GO:0008794">
    <property type="term" value="F:arsenate reductase (glutaredoxin) activity"/>
    <property type="evidence" value="ECO:0007669"/>
    <property type="project" value="UniProtKB-EC"/>
</dbReference>
<dbReference type="InterPro" id="IPR006659">
    <property type="entry name" value="Arsenate_reductase"/>
</dbReference>
<dbReference type="PANTHER" id="PTHR30041:SF5">
    <property type="entry name" value="ARSENATE REDUCTASE-RELATED"/>
    <property type="match status" value="1"/>
</dbReference>
<dbReference type="RefSeq" id="WP_207471362.1">
    <property type="nucleotide sequence ID" value="NZ_JAFNAW010000068.1"/>
</dbReference>
<evidence type="ECO:0000256" key="4">
    <source>
        <dbReference type="ARBA" id="ARBA00038969"/>
    </source>
</evidence>
<evidence type="ECO:0000256" key="5">
    <source>
        <dbReference type="ARBA" id="ARBA00039879"/>
    </source>
</evidence>
<dbReference type="InterPro" id="IPR006660">
    <property type="entry name" value="Arsenate_reductase-like"/>
</dbReference>
<dbReference type="CDD" id="cd03034">
    <property type="entry name" value="ArsC_ArsC"/>
    <property type="match status" value="1"/>
</dbReference>